<dbReference type="Proteomes" id="UP001055879">
    <property type="component" value="Linkage Group LG07"/>
</dbReference>
<organism evidence="1 2">
    <name type="scientific">Arctium lappa</name>
    <name type="common">Greater burdock</name>
    <name type="synonym">Lappa major</name>
    <dbReference type="NCBI Taxonomy" id="4217"/>
    <lineage>
        <taxon>Eukaryota</taxon>
        <taxon>Viridiplantae</taxon>
        <taxon>Streptophyta</taxon>
        <taxon>Embryophyta</taxon>
        <taxon>Tracheophyta</taxon>
        <taxon>Spermatophyta</taxon>
        <taxon>Magnoliopsida</taxon>
        <taxon>eudicotyledons</taxon>
        <taxon>Gunneridae</taxon>
        <taxon>Pentapetalae</taxon>
        <taxon>asterids</taxon>
        <taxon>campanulids</taxon>
        <taxon>Asterales</taxon>
        <taxon>Asteraceae</taxon>
        <taxon>Carduoideae</taxon>
        <taxon>Cardueae</taxon>
        <taxon>Arctiinae</taxon>
        <taxon>Arctium</taxon>
    </lineage>
</organism>
<accession>A0ACB9B070</accession>
<evidence type="ECO:0000313" key="2">
    <source>
        <dbReference type="Proteomes" id="UP001055879"/>
    </source>
</evidence>
<evidence type="ECO:0000313" key="1">
    <source>
        <dbReference type="EMBL" id="KAI3715290.1"/>
    </source>
</evidence>
<name>A0ACB9B070_ARCLA</name>
<reference evidence="2" key="1">
    <citation type="journal article" date="2022" name="Mol. Ecol. Resour.">
        <title>The genomes of chicory, endive, great burdock and yacon provide insights into Asteraceae palaeo-polyploidization history and plant inulin production.</title>
        <authorList>
            <person name="Fan W."/>
            <person name="Wang S."/>
            <person name="Wang H."/>
            <person name="Wang A."/>
            <person name="Jiang F."/>
            <person name="Liu H."/>
            <person name="Zhao H."/>
            <person name="Xu D."/>
            <person name="Zhang Y."/>
        </authorList>
    </citation>
    <scope>NUCLEOTIDE SEQUENCE [LARGE SCALE GENOMIC DNA]</scope>
    <source>
        <strain evidence="2">cv. Niubang</strain>
    </source>
</reference>
<protein>
    <submittedName>
        <fullName evidence="1">Uncharacterized protein</fullName>
    </submittedName>
</protein>
<gene>
    <name evidence="1" type="ORF">L6452_22267</name>
</gene>
<keyword evidence="2" id="KW-1185">Reference proteome</keyword>
<dbReference type="EMBL" id="CM042053">
    <property type="protein sequence ID" value="KAI3715290.1"/>
    <property type="molecule type" value="Genomic_DNA"/>
</dbReference>
<comment type="caution">
    <text evidence="1">The sequence shown here is derived from an EMBL/GenBank/DDBJ whole genome shotgun (WGS) entry which is preliminary data.</text>
</comment>
<proteinExistence type="predicted"/>
<reference evidence="1 2" key="2">
    <citation type="journal article" date="2022" name="Mol. Ecol. Resour.">
        <title>The genomes of chicory, endive, great burdock and yacon provide insights into Asteraceae paleo-polyploidization history and plant inulin production.</title>
        <authorList>
            <person name="Fan W."/>
            <person name="Wang S."/>
            <person name="Wang H."/>
            <person name="Wang A."/>
            <person name="Jiang F."/>
            <person name="Liu H."/>
            <person name="Zhao H."/>
            <person name="Xu D."/>
            <person name="Zhang Y."/>
        </authorList>
    </citation>
    <scope>NUCLEOTIDE SEQUENCE [LARGE SCALE GENOMIC DNA]</scope>
    <source>
        <strain evidence="2">cv. Niubang</strain>
    </source>
</reference>
<sequence length="341" mass="38436">MAITRRNNTVEPETGAGITTEQIREMIAAEVAHAIGEAIPKIITAIRDEVVVLMEERIAAIPPPAGGHPRTREFQYRDLSACAPLEFKGDPNPIISMRWISYIECAFLTSGCPDNLKVRFAVNLLRDGAKDWYATALTLAERTTMTWEEFVTRFRAEYVLPVEMDRIAKEFLELTQTTDTVKEMNRKFTEMALFCPQYAALEDMKISRYKDMLRTEIREFVRTFQYASLTAMMEAARRWELELETQAKKGKATQAVTPISVVPKKSRFTDSRLSPRSGGFKPRDVSGKRTDGCFKCGQAGHFSRDCKVSLMVCLNCKQTGHVKANCPNTRVADGRDGGSPR</sequence>